<feature type="compositionally biased region" description="Basic and acidic residues" evidence="4">
    <location>
        <begin position="689"/>
        <end position="717"/>
    </location>
</feature>
<organism evidence="5 6">
    <name type="scientific">Ooceraea biroi</name>
    <name type="common">Clonal raider ant</name>
    <name type="synonym">Cerapachys biroi</name>
    <dbReference type="NCBI Taxonomy" id="2015173"/>
    <lineage>
        <taxon>Eukaryota</taxon>
        <taxon>Metazoa</taxon>
        <taxon>Ecdysozoa</taxon>
        <taxon>Arthropoda</taxon>
        <taxon>Hexapoda</taxon>
        <taxon>Insecta</taxon>
        <taxon>Pterygota</taxon>
        <taxon>Neoptera</taxon>
        <taxon>Endopterygota</taxon>
        <taxon>Hymenoptera</taxon>
        <taxon>Apocrita</taxon>
        <taxon>Aculeata</taxon>
        <taxon>Formicoidea</taxon>
        <taxon>Formicidae</taxon>
        <taxon>Dorylinae</taxon>
        <taxon>Ooceraea</taxon>
    </lineage>
</organism>
<dbReference type="GO" id="GO:0042273">
    <property type="term" value="P:ribosomal large subunit biogenesis"/>
    <property type="evidence" value="ECO:0007669"/>
    <property type="project" value="TreeGrafter"/>
</dbReference>
<comment type="caution">
    <text evidence="5">The sequence shown here is derived from an EMBL/GenBank/DDBJ whole genome shotgun (WGS) entry which is preliminary data.</text>
</comment>
<keyword evidence="3" id="KW-0539">Nucleus</keyword>
<feature type="region of interest" description="Disordered" evidence="4">
    <location>
        <begin position="112"/>
        <end position="133"/>
    </location>
</feature>
<feature type="compositionally biased region" description="Acidic residues" evidence="4">
    <location>
        <begin position="50"/>
        <end position="61"/>
    </location>
</feature>
<feature type="compositionally biased region" description="Basic residues" evidence="4">
    <location>
        <begin position="15"/>
        <end position="28"/>
    </location>
</feature>
<dbReference type="GO" id="GO:0005654">
    <property type="term" value="C:nucleoplasm"/>
    <property type="evidence" value="ECO:0007669"/>
    <property type="project" value="TreeGrafter"/>
</dbReference>
<feature type="compositionally biased region" description="Basic and acidic residues" evidence="4">
    <location>
        <begin position="730"/>
        <end position="740"/>
    </location>
</feature>
<dbReference type="GO" id="GO:0030690">
    <property type="term" value="C:Noc1p-Noc2p complex"/>
    <property type="evidence" value="ECO:0007669"/>
    <property type="project" value="TreeGrafter"/>
</dbReference>
<dbReference type="Pfam" id="PF03715">
    <property type="entry name" value="Noc2"/>
    <property type="match status" value="1"/>
</dbReference>
<dbReference type="GO" id="GO:0005730">
    <property type="term" value="C:nucleolus"/>
    <property type="evidence" value="ECO:0007669"/>
    <property type="project" value="TreeGrafter"/>
</dbReference>
<dbReference type="SUPFAM" id="SSF48371">
    <property type="entry name" value="ARM repeat"/>
    <property type="match status" value="1"/>
</dbReference>
<evidence type="ECO:0000256" key="1">
    <source>
        <dbReference type="ARBA" id="ARBA00004123"/>
    </source>
</evidence>
<gene>
    <name evidence="5" type="ORF">DMN91_008190</name>
</gene>
<protein>
    <submittedName>
        <fullName evidence="5">Uncharacterized protein</fullName>
    </submittedName>
</protein>
<dbReference type="Proteomes" id="UP000279307">
    <property type="component" value="Chromosome 8"/>
</dbReference>
<dbReference type="AlphaFoldDB" id="A0A3L8DHJ7"/>
<reference evidence="5 6" key="1">
    <citation type="journal article" date="2018" name="Genome Res.">
        <title>The genomic architecture and molecular evolution of ant odorant receptors.</title>
        <authorList>
            <person name="McKenzie S.K."/>
            <person name="Kronauer D.J.C."/>
        </authorList>
    </citation>
    <scope>NUCLEOTIDE SEQUENCE [LARGE SCALE GENOMIC DNA]</scope>
    <source>
        <strain evidence="5">Clonal line C1</strain>
    </source>
</reference>
<dbReference type="OrthoDB" id="10266662at2759"/>
<feature type="compositionally biased region" description="Basic residues" evidence="4">
    <location>
        <begin position="718"/>
        <end position="729"/>
    </location>
</feature>
<proteinExistence type="inferred from homology"/>
<feature type="compositionally biased region" description="Basic and acidic residues" evidence="4">
    <location>
        <begin position="81"/>
        <end position="91"/>
    </location>
</feature>
<evidence type="ECO:0000256" key="4">
    <source>
        <dbReference type="SAM" id="MobiDB-lite"/>
    </source>
</evidence>
<dbReference type="GO" id="GO:0030691">
    <property type="term" value="C:Noc2p-Noc3p complex"/>
    <property type="evidence" value="ECO:0007669"/>
    <property type="project" value="TreeGrafter"/>
</dbReference>
<accession>A0A3L8DHJ7</accession>
<evidence type="ECO:0000256" key="2">
    <source>
        <dbReference type="ARBA" id="ARBA00005907"/>
    </source>
</evidence>
<dbReference type="GO" id="GO:0003714">
    <property type="term" value="F:transcription corepressor activity"/>
    <property type="evidence" value="ECO:0007669"/>
    <property type="project" value="TreeGrafter"/>
</dbReference>
<sequence>MKVKTKKISQETSKMGKKTKTTINKKKNKDLSKLTAEEFLGQKFEHDMSSDDGEENGDINDQENGSSKQEDSDSCESDLDPAEHMKSLKKLKDTDPEFYDFLKKNDKNLLDFKMSDDEDDDDDFSINNDDMDIPDEKLEVASDNSDYQPEEGGTEGSLKKKITIQLLKTWQQEIQTDKSTSTIKHAIDAFHAALESVAVSPDDSTLYKVEGGVAFNGVMELCVMYLPDALKRFLKLDSESHEAHKSKRFAKVRGILKLYLTDLIKLLQSVTSSSILMVLLKHLRQMLPYTQSFSSLTKPLLKILLELWSTGEETVRVVSFLNILRITTSHKESILEKLLKTMYVKYVQNSKFVSADTLPGINFMKNSLIEIYLFDHNLSYHHAFLYIRQLAIHLRNAVTLKKKENFQAVYNWQYINSLRLWTDLVNKTKANSALRSLLYPLVQIIIGTIKVIPTAQYYPLRFHCAQMLINISKETNVYIPVLPFLLELLETFDFNKKHKTVGLKPTPLIYILRLSKSQLEENTCRDNVLETVYQLILEYSANESNKMYFPDLYIPCIIHLKAFLKKCHVAAYCRKMKHLLGLIEENRKFILSKRSTIHLELHNMENATELENQVKVEGTAIAKFYASWIKIHEAQKLKLLNKKEDEFTVPVVRRKKQKLDKEGAEGSEEESECELRIKGVEDSEEESEFEFRIKGAEDTKEKTENSSSEIKTKPEKIKQKKKREKKKKKITDDAEDKQLQEEMPDIVQDINSDDWD</sequence>
<dbReference type="InterPro" id="IPR005343">
    <property type="entry name" value="Noc2"/>
</dbReference>
<feature type="region of interest" description="Disordered" evidence="4">
    <location>
        <begin position="658"/>
        <end position="756"/>
    </location>
</feature>
<dbReference type="InterPro" id="IPR016024">
    <property type="entry name" value="ARM-type_fold"/>
</dbReference>
<dbReference type="GO" id="GO:0042393">
    <property type="term" value="F:histone binding"/>
    <property type="evidence" value="ECO:0007669"/>
    <property type="project" value="TreeGrafter"/>
</dbReference>
<dbReference type="GO" id="GO:0000122">
    <property type="term" value="P:negative regulation of transcription by RNA polymerase II"/>
    <property type="evidence" value="ECO:0007669"/>
    <property type="project" value="TreeGrafter"/>
</dbReference>
<evidence type="ECO:0000256" key="3">
    <source>
        <dbReference type="ARBA" id="ARBA00023242"/>
    </source>
</evidence>
<evidence type="ECO:0000313" key="5">
    <source>
        <dbReference type="EMBL" id="RLU19633.1"/>
    </source>
</evidence>
<dbReference type="PANTHER" id="PTHR12687">
    <property type="entry name" value="NUCLEOLAR COMPLEX 2 AND RAD4-RELATED"/>
    <property type="match status" value="1"/>
</dbReference>
<comment type="similarity">
    <text evidence="2">Belongs to the NOC2 family.</text>
</comment>
<dbReference type="EMBL" id="QOIP01000008">
    <property type="protein sequence ID" value="RLU19633.1"/>
    <property type="molecule type" value="Genomic_DNA"/>
</dbReference>
<evidence type="ECO:0000313" key="6">
    <source>
        <dbReference type="Proteomes" id="UP000279307"/>
    </source>
</evidence>
<name>A0A3L8DHJ7_OOCBI</name>
<comment type="subcellular location">
    <subcellularLocation>
        <location evidence="1">Nucleus</location>
    </subcellularLocation>
</comment>
<feature type="region of interest" description="Disordered" evidence="4">
    <location>
        <begin position="1"/>
        <end position="91"/>
    </location>
</feature>
<feature type="compositionally biased region" description="Acidic residues" evidence="4">
    <location>
        <begin position="116"/>
        <end position="133"/>
    </location>
</feature>
<dbReference type="PANTHER" id="PTHR12687:SF4">
    <property type="entry name" value="NUCLEOLAR COMPLEX PROTEIN 2 HOMOLOG"/>
    <property type="match status" value="1"/>
</dbReference>